<evidence type="ECO:0000313" key="3">
    <source>
        <dbReference type="EMBL" id="SVC81365.1"/>
    </source>
</evidence>
<dbReference type="PROSITE" id="PS50088">
    <property type="entry name" value="ANK_REPEAT"/>
    <property type="match status" value="7"/>
</dbReference>
<dbReference type="Pfam" id="PF12796">
    <property type="entry name" value="Ank_2"/>
    <property type="match status" value="3"/>
</dbReference>
<dbReference type="InterPro" id="IPR036770">
    <property type="entry name" value="Ankyrin_rpt-contain_sf"/>
</dbReference>
<sequence>MKHLLLTTIAAVLVVGCGESPNELLHKAAILGNIETVKQHLADGADVNAMDKGDQTPLHRAAIYGHKEIAELLIANGADVNAKNEDGYTPLLSAVGLLANHARSLGIVELLIAKGADLSVKTKHGETALVLATFTGQREVVELLIEKGAAINANGNFDGATALHVACMMGKMKIVELLINRGADINVRDFGGTTPLDRATFYDNHGYITDGVERTNLSGFLRKHGGKTSAELRKAAGNSKPLSEADQLLEAAASGNVETVKTLLAAGVDVNGEEGSTPFGATPLHYAALDGRKEVVELLLEKGADVNLKNDDDRTPLDWA</sequence>
<dbReference type="PANTHER" id="PTHR24198">
    <property type="entry name" value="ANKYRIN REPEAT AND PROTEIN KINASE DOMAIN-CONTAINING PROTEIN"/>
    <property type="match status" value="1"/>
</dbReference>
<feature type="non-terminal residue" evidence="3">
    <location>
        <position position="320"/>
    </location>
</feature>
<evidence type="ECO:0000256" key="1">
    <source>
        <dbReference type="ARBA" id="ARBA00022737"/>
    </source>
</evidence>
<keyword evidence="2" id="KW-0040">ANK repeat</keyword>
<protein>
    <submittedName>
        <fullName evidence="3">Uncharacterized protein</fullName>
    </submittedName>
</protein>
<dbReference type="SUPFAM" id="SSF48403">
    <property type="entry name" value="Ankyrin repeat"/>
    <property type="match status" value="1"/>
</dbReference>
<dbReference type="Gene3D" id="1.25.40.20">
    <property type="entry name" value="Ankyrin repeat-containing domain"/>
    <property type="match status" value="3"/>
</dbReference>
<dbReference type="PROSITE" id="PS50297">
    <property type="entry name" value="ANK_REP_REGION"/>
    <property type="match status" value="5"/>
</dbReference>
<name>A0A382Q8W2_9ZZZZ</name>
<organism evidence="3">
    <name type="scientific">marine metagenome</name>
    <dbReference type="NCBI Taxonomy" id="408172"/>
    <lineage>
        <taxon>unclassified sequences</taxon>
        <taxon>metagenomes</taxon>
        <taxon>ecological metagenomes</taxon>
    </lineage>
</organism>
<dbReference type="PANTHER" id="PTHR24198:SF165">
    <property type="entry name" value="ANKYRIN REPEAT-CONTAINING PROTEIN-RELATED"/>
    <property type="match status" value="1"/>
</dbReference>
<dbReference type="EMBL" id="UINC01112427">
    <property type="protein sequence ID" value="SVC81365.1"/>
    <property type="molecule type" value="Genomic_DNA"/>
</dbReference>
<dbReference type="AlphaFoldDB" id="A0A382Q8W2"/>
<dbReference type="PRINTS" id="PR01415">
    <property type="entry name" value="ANKYRIN"/>
</dbReference>
<proteinExistence type="predicted"/>
<dbReference type="PROSITE" id="PS51257">
    <property type="entry name" value="PROKAR_LIPOPROTEIN"/>
    <property type="match status" value="1"/>
</dbReference>
<accession>A0A382Q8W2</accession>
<keyword evidence="1" id="KW-0677">Repeat</keyword>
<gene>
    <name evidence="3" type="ORF">METZ01_LOCUS334219</name>
</gene>
<evidence type="ECO:0000256" key="2">
    <source>
        <dbReference type="ARBA" id="ARBA00023043"/>
    </source>
</evidence>
<reference evidence="3" key="1">
    <citation type="submission" date="2018-05" db="EMBL/GenBank/DDBJ databases">
        <authorList>
            <person name="Lanie J.A."/>
            <person name="Ng W.-L."/>
            <person name="Kazmierczak K.M."/>
            <person name="Andrzejewski T.M."/>
            <person name="Davidsen T.M."/>
            <person name="Wayne K.J."/>
            <person name="Tettelin H."/>
            <person name="Glass J.I."/>
            <person name="Rusch D."/>
            <person name="Podicherti R."/>
            <person name="Tsui H.-C.T."/>
            <person name="Winkler M.E."/>
        </authorList>
    </citation>
    <scope>NUCLEOTIDE SEQUENCE</scope>
</reference>
<dbReference type="InterPro" id="IPR002110">
    <property type="entry name" value="Ankyrin_rpt"/>
</dbReference>
<dbReference type="SMART" id="SM00248">
    <property type="entry name" value="ANK"/>
    <property type="match status" value="7"/>
</dbReference>